<reference evidence="2" key="2">
    <citation type="submission" date="2016-02" db="EMBL/GenBank/DDBJ databases">
        <title>Draft genome sequence of five rapidly growing Mycobacterium species.</title>
        <authorList>
            <person name="Katahira K."/>
            <person name="Gotou Y."/>
            <person name="Iida K."/>
            <person name="Ogura Y."/>
            <person name="Hayashi T."/>
        </authorList>
    </citation>
    <scope>NUCLEOTIDE SEQUENCE [LARGE SCALE GENOMIC DNA]</scope>
    <source>
        <strain evidence="2">JCM6368</strain>
    </source>
</reference>
<sequence length="121" mass="13077">MSHISDRLPELPLAEQQRWRSELDLLTENACGCRSAAATLTTASIVSAVTIARADHRPKTAVQAICLTLSATVLSKIAAQLNASEREKQLSAILDQRIAEVAHQRSSPGGHVICRGQRDHS</sequence>
<accession>A0A117IDK3</accession>
<proteinExistence type="predicted"/>
<dbReference type="AlphaFoldDB" id="A0A117IDK3"/>
<dbReference type="Proteomes" id="UP000069705">
    <property type="component" value="Unassembled WGS sequence"/>
</dbReference>
<evidence type="ECO:0000313" key="2">
    <source>
        <dbReference type="Proteomes" id="UP000069705"/>
    </source>
</evidence>
<gene>
    <name evidence="1" type="ORF">RMCFA_1338</name>
</gene>
<evidence type="ECO:0000313" key="1">
    <source>
        <dbReference type="EMBL" id="GAT01224.1"/>
    </source>
</evidence>
<comment type="caution">
    <text evidence="1">The sequence shown here is derived from an EMBL/GenBank/DDBJ whole genome shotgun (WGS) entry which is preliminary data.</text>
</comment>
<reference evidence="1 2" key="1">
    <citation type="journal article" date="2016" name="Genome Announc.">
        <title>Draft Genome Sequences of Five Rapidly Growing Mycobacterium Species, M. thermoresistibile, M. fortuitum subsp. acetamidolyticum, M. canariasense, M. brisbanense, and M. novocastrense.</title>
        <authorList>
            <person name="Katahira K."/>
            <person name="Ogura Y."/>
            <person name="Gotoh Y."/>
            <person name="Hayashi T."/>
        </authorList>
    </citation>
    <scope>NUCLEOTIDE SEQUENCE [LARGE SCALE GENOMIC DNA]</scope>
    <source>
        <strain evidence="1 2">JCM6368</strain>
    </source>
</reference>
<organism evidence="1 2">
    <name type="scientific">Mycolicibacterium fortuitum subsp. acetamidolyticum</name>
    <dbReference type="NCBI Taxonomy" id="144550"/>
    <lineage>
        <taxon>Bacteria</taxon>
        <taxon>Bacillati</taxon>
        <taxon>Actinomycetota</taxon>
        <taxon>Actinomycetes</taxon>
        <taxon>Mycobacteriales</taxon>
        <taxon>Mycobacteriaceae</taxon>
        <taxon>Mycolicibacterium</taxon>
    </lineage>
</organism>
<name>A0A117IDK3_MYCFO</name>
<protein>
    <submittedName>
        <fullName evidence="1">Histidinol dehydrogenase</fullName>
    </submittedName>
</protein>
<dbReference type="EMBL" id="BCSZ01000012">
    <property type="protein sequence ID" value="GAT01224.1"/>
    <property type="molecule type" value="Genomic_DNA"/>
</dbReference>